<dbReference type="Proteomes" id="UP000499080">
    <property type="component" value="Unassembled WGS sequence"/>
</dbReference>
<feature type="region of interest" description="Disordered" evidence="1">
    <location>
        <begin position="1"/>
        <end position="29"/>
    </location>
</feature>
<organism evidence="2 3">
    <name type="scientific">Araneus ventricosus</name>
    <name type="common">Orbweaver spider</name>
    <name type="synonym">Epeira ventricosa</name>
    <dbReference type="NCBI Taxonomy" id="182803"/>
    <lineage>
        <taxon>Eukaryota</taxon>
        <taxon>Metazoa</taxon>
        <taxon>Ecdysozoa</taxon>
        <taxon>Arthropoda</taxon>
        <taxon>Chelicerata</taxon>
        <taxon>Arachnida</taxon>
        <taxon>Araneae</taxon>
        <taxon>Araneomorphae</taxon>
        <taxon>Entelegynae</taxon>
        <taxon>Araneoidea</taxon>
        <taxon>Araneidae</taxon>
        <taxon>Araneus</taxon>
    </lineage>
</organism>
<accession>A0A4Y2U1Q6</accession>
<evidence type="ECO:0000313" key="2">
    <source>
        <dbReference type="EMBL" id="GBO06552.1"/>
    </source>
</evidence>
<reference evidence="2 3" key="1">
    <citation type="journal article" date="2019" name="Sci. Rep.">
        <title>Orb-weaving spider Araneus ventricosus genome elucidates the spidroin gene catalogue.</title>
        <authorList>
            <person name="Kono N."/>
            <person name="Nakamura H."/>
            <person name="Ohtoshi R."/>
            <person name="Moran D.A.P."/>
            <person name="Shinohara A."/>
            <person name="Yoshida Y."/>
            <person name="Fujiwara M."/>
            <person name="Mori M."/>
            <person name="Tomita M."/>
            <person name="Arakawa K."/>
        </authorList>
    </citation>
    <scope>NUCLEOTIDE SEQUENCE [LARGE SCALE GENOMIC DNA]</scope>
</reference>
<evidence type="ECO:0000313" key="3">
    <source>
        <dbReference type="Proteomes" id="UP000499080"/>
    </source>
</evidence>
<sequence>MTYAPCNDPPRRMETGPGENPNISPTTRQFPSHFGIDDGFWSDALQMVWSGVLVNFLVPVGKDGTGQDNHIFILLGGSRQERGDNPLCRKDLVLAGG</sequence>
<dbReference type="AlphaFoldDB" id="A0A4Y2U1Q6"/>
<proteinExistence type="predicted"/>
<name>A0A4Y2U1Q6_ARAVE</name>
<keyword evidence="3" id="KW-1185">Reference proteome</keyword>
<evidence type="ECO:0000256" key="1">
    <source>
        <dbReference type="SAM" id="MobiDB-lite"/>
    </source>
</evidence>
<gene>
    <name evidence="2" type="ORF">AVEN_87086_1</name>
</gene>
<protein>
    <submittedName>
        <fullName evidence="2">Uncharacterized protein</fullName>
    </submittedName>
</protein>
<comment type="caution">
    <text evidence="2">The sequence shown here is derived from an EMBL/GenBank/DDBJ whole genome shotgun (WGS) entry which is preliminary data.</text>
</comment>
<dbReference type="EMBL" id="BGPR01032845">
    <property type="protein sequence ID" value="GBO06552.1"/>
    <property type="molecule type" value="Genomic_DNA"/>
</dbReference>